<evidence type="ECO:0000256" key="2">
    <source>
        <dbReference type="ARBA" id="ARBA00022490"/>
    </source>
</evidence>
<dbReference type="OrthoDB" id="9798666at2"/>
<dbReference type="InterPro" id="IPR037004">
    <property type="entry name" value="Exonuc_VII_ssu_sf"/>
</dbReference>
<dbReference type="NCBIfam" id="NF002138">
    <property type="entry name" value="PRK00977.1-2"/>
    <property type="match status" value="1"/>
</dbReference>
<evidence type="ECO:0000313" key="13">
    <source>
        <dbReference type="Proteomes" id="UP000504756"/>
    </source>
</evidence>
<reference evidence="7 13" key="2">
    <citation type="submission" date="2020-06" db="EMBL/GenBank/DDBJ databases">
        <title>Draft genome sequence of Lactic acid bacteria from Okinawan-style tofu.</title>
        <authorList>
            <person name="Takara I."/>
            <person name="Ikematsu S."/>
        </authorList>
    </citation>
    <scope>NUCLEOTIDE SEQUENCE [LARGE SCALE GENOMIC DNA]</scope>
    <source>
        <strain evidence="13">lg38</strain>
        <strain evidence="7">Lg38</strain>
    </source>
</reference>
<dbReference type="NCBIfam" id="TIGR01280">
    <property type="entry name" value="xseB"/>
    <property type="match status" value="1"/>
</dbReference>
<evidence type="ECO:0000313" key="11">
    <source>
        <dbReference type="EMBL" id="WEA14311.1"/>
    </source>
</evidence>
<organism evidence="7 13">
    <name type="scientific">Lactococcus garvieae</name>
    <dbReference type="NCBI Taxonomy" id="1363"/>
    <lineage>
        <taxon>Bacteria</taxon>
        <taxon>Bacillati</taxon>
        <taxon>Bacillota</taxon>
        <taxon>Bacilli</taxon>
        <taxon>Lactobacillales</taxon>
        <taxon>Streptococcaceae</taxon>
        <taxon>Lactococcus</taxon>
    </lineage>
</organism>
<dbReference type="OMA" id="PLNDYKG"/>
<dbReference type="GO" id="GO:0009318">
    <property type="term" value="C:exodeoxyribonuclease VII complex"/>
    <property type="evidence" value="ECO:0007669"/>
    <property type="project" value="UniProtKB-UniRule"/>
</dbReference>
<comment type="subcellular location">
    <subcellularLocation>
        <location evidence="6">Cytoplasm</location>
    </subcellularLocation>
</comment>
<comment type="similarity">
    <text evidence="1 6">Belongs to the XseB family.</text>
</comment>
<proteinExistence type="inferred from homology"/>
<dbReference type="eggNOG" id="COG1722">
    <property type="taxonomic scope" value="Bacteria"/>
</dbReference>
<dbReference type="EMBL" id="CP109635">
    <property type="protein sequence ID" value="UYT11061.1"/>
    <property type="molecule type" value="Genomic_DNA"/>
</dbReference>
<dbReference type="AlphaFoldDB" id="A0A098CM67"/>
<comment type="catalytic activity">
    <reaction evidence="6">
        <text>Exonucleolytic cleavage in either 5'- to 3'- or 3'- to 5'-direction to yield nucleoside 5'-phosphates.</text>
        <dbReference type="EC" id="3.1.11.6"/>
    </reaction>
</comment>
<dbReference type="InterPro" id="IPR003761">
    <property type="entry name" value="Exonuc_VII_S"/>
</dbReference>
<dbReference type="SUPFAM" id="SSF116842">
    <property type="entry name" value="XseB-like"/>
    <property type="match status" value="1"/>
</dbReference>
<dbReference type="PANTHER" id="PTHR34137">
    <property type="entry name" value="EXODEOXYRIBONUCLEASE 7 SMALL SUBUNIT"/>
    <property type="match status" value="1"/>
</dbReference>
<evidence type="ECO:0000256" key="6">
    <source>
        <dbReference type="HAMAP-Rule" id="MF_00337"/>
    </source>
</evidence>
<dbReference type="EC" id="3.1.11.6" evidence="6"/>
<dbReference type="Proteomes" id="UP000181969">
    <property type="component" value="Unassembled WGS sequence"/>
</dbReference>
<evidence type="ECO:0000313" key="7">
    <source>
        <dbReference type="EMBL" id="GFO52561.1"/>
    </source>
</evidence>
<dbReference type="PANTHER" id="PTHR34137:SF1">
    <property type="entry name" value="EXODEOXYRIBONUCLEASE 7 SMALL SUBUNIT"/>
    <property type="match status" value="1"/>
</dbReference>
<protein>
    <recommendedName>
        <fullName evidence="6">Exodeoxyribonuclease 7 small subunit</fullName>
        <ecNumber evidence="6">3.1.11.6</ecNumber>
    </recommendedName>
    <alternativeName>
        <fullName evidence="6">Exodeoxyribonuclease VII small subunit</fullName>
        <shortName evidence="6">Exonuclease VII small subunit</shortName>
    </alternativeName>
</protein>
<dbReference type="EMBL" id="FOTJ01000008">
    <property type="protein sequence ID" value="SFL40501.1"/>
    <property type="molecule type" value="Genomic_DNA"/>
</dbReference>
<dbReference type="PIRSF" id="PIRSF006488">
    <property type="entry name" value="Exonuc_VII_S"/>
    <property type="match status" value="1"/>
</dbReference>
<dbReference type="Proteomes" id="UP001157396">
    <property type="component" value="Unassembled WGS sequence"/>
</dbReference>
<dbReference type="GeneID" id="89494232"/>
<reference evidence="11" key="4">
    <citation type="submission" date="2023-02" db="EMBL/GenBank/DDBJ databases">
        <title>Comparative genomics and fermentation flavor characterization of five lactic acid bacteria reveal flavor biosynthesis metabolic pathways in fermented muskmelon puree.</title>
        <authorList>
            <person name="Yuan L."/>
            <person name="Li M."/>
            <person name="Xu X."/>
            <person name="Lao F."/>
            <person name="Wu J."/>
        </authorList>
    </citation>
    <scope>NUCLEOTIDE SEQUENCE</scope>
    <source>
        <strain evidence="11">Pa-2</strain>
    </source>
</reference>
<dbReference type="Gene3D" id="1.10.287.1040">
    <property type="entry name" value="Exonuclease VII, small subunit"/>
    <property type="match status" value="1"/>
</dbReference>
<dbReference type="GO" id="GO:0008855">
    <property type="term" value="F:exodeoxyribonuclease VII activity"/>
    <property type="evidence" value="ECO:0007669"/>
    <property type="project" value="UniProtKB-UniRule"/>
</dbReference>
<keyword evidence="3 6" id="KW-0540">Nuclease</keyword>
<keyword evidence="4 6" id="KW-0378">Hydrolase</keyword>
<dbReference type="RefSeq" id="WP_014024456.1">
    <property type="nucleotide sequence ID" value="NZ_AP026069.1"/>
</dbReference>
<evidence type="ECO:0000256" key="5">
    <source>
        <dbReference type="ARBA" id="ARBA00022839"/>
    </source>
</evidence>
<reference evidence="8" key="5">
    <citation type="submission" date="2023-04" db="EMBL/GenBank/DDBJ databases">
        <title>Genomic analysis of Lactococcus garvieae isolates.</title>
        <authorList>
            <person name="Zhanghang C."/>
        </authorList>
    </citation>
    <scope>NUCLEOTIDE SEQUENCE</scope>
    <source>
        <strain evidence="8">ZB-1</strain>
    </source>
</reference>
<dbReference type="Proteomes" id="UP001217324">
    <property type="component" value="Chromosome"/>
</dbReference>
<dbReference type="GO" id="GO:0005829">
    <property type="term" value="C:cytosol"/>
    <property type="evidence" value="ECO:0007669"/>
    <property type="project" value="TreeGrafter"/>
</dbReference>
<dbReference type="GO" id="GO:0006308">
    <property type="term" value="P:DNA catabolic process"/>
    <property type="evidence" value="ECO:0007669"/>
    <property type="project" value="UniProtKB-UniRule"/>
</dbReference>
<evidence type="ECO:0000313" key="9">
    <source>
        <dbReference type="EMBL" id="SFL40501.1"/>
    </source>
</evidence>
<sequence>MATKKEAKFEENLAELETIVKKLESGDVALEDAISEFQKGMLLSEKLKTTLNEAEKTLVKIVGKDGSESEFLGE</sequence>
<evidence type="ECO:0000313" key="8">
    <source>
        <dbReference type="EMBL" id="MDH7960149.1"/>
    </source>
</evidence>
<evidence type="ECO:0000313" key="10">
    <source>
        <dbReference type="EMBL" id="UYT11061.1"/>
    </source>
</evidence>
<keyword evidence="2 6" id="KW-0963">Cytoplasm</keyword>
<comment type="subunit">
    <text evidence="6">Heterooligomer composed of large and small subunits.</text>
</comment>
<evidence type="ECO:0000313" key="12">
    <source>
        <dbReference type="Proteomes" id="UP000181969"/>
    </source>
</evidence>
<comment type="function">
    <text evidence="6">Bidirectionally degrades single-stranded DNA into large acid-insoluble oligonucleotides, which are then degraded further into small acid-soluble oligonucleotides.</text>
</comment>
<dbReference type="Pfam" id="PF02609">
    <property type="entry name" value="Exonuc_VII_S"/>
    <property type="match status" value="1"/>
</dbReference>
<name>A0A098CM67_9LACT</name>
<dbReference type="EMBL" id="BLXU01000012">
    <property type="protein sequence ID" value="GFO52561.1"/>
    <property type="molecule type" value="Genomic_DNA"/>
</dbReference>
<evidence type="ECO:0000256" key="4">
    <source>
        <dbReference type="ARBA" id="ARBA00022801"/>
    </source>
</evidence>
<dbReference type="HAMAP" id="MF_00337">
    <property type="entry name" value="Exonuc_7_S"/>
    <property type="match status" value="1"/>
</dbReference>
<gene>
    <name evidence="6 7" type="primary">xseB</name>
    <name evidence="7" type="ORF">ikelab_18360</name>
    <name evidence="10" type="ORF">OF801_03695</name>
    <name evidence="11" type="ORF">PWF74_02110</name>
    <name evidence="8" type="ORF">QHR29_06665</name>
    <name evidence="9" type="ORF">SAMN05216438_10863</name>
</gene>
<dbReference type="Proteomes" id="UP000504756">
    <property type="component" value="Unassembled WGS sequence"/>
</dbReference>
<reference evidence="10" key="3">
    <citation type="submission" date="2022-10" db="EMBL/GenBank/DDBJ databases">
        <title>Genome assembly of Lactococcus garvieae isolates from cricket gut.</title>
        <authorList>
            <person name="Luecke A.R."/>
            <person name="Brown A.M.V."/>
            <person name="Wakeman C.A."/>
        </authorList>
    </citation>
    <scope>NUCLEOTIDE SEQUENCE</scope>
    <source>
        <strain evidence="10">Alexii-11_2</strain>
    </source>
</reference>
<reference evidence="9 12" key="1">
    <citation type="submission" date="2016-10" db="EMBL/GenBank/DDBJ databases">
        <authorList>
            <person name="de Groot N.N."/>
        </authorList>
    </citation>
    <scope>NUCLEOTIDE SEQUENCE [LARGE SCALE GENOMIC DNA]</scope>
    <source>
        <strain evidence="9 12">M79</strain>
    </source>
</reference>
<keyword evidence="5 6" id="KW-0269">Exonuclease</keyword>
<evidence type="ECO:0000256" key="1">
    <source>
        <dbReference type="ARBA" id="ARBA00009998"/>
    </source>
</evidence>
<dbReference type="Proteomes" id="UP001164042">
    <property type="component" value="Chromosome"/>
</dbReference>
<evidence type="ECO:0000256" key="3">
    <source>
        <dbReference type="ARBA" id="ARBA00022722"/>
    </source>
</evidence>
<dbReference type="EMBL" id="CP118627">
    <property type="protein sequence ID" value="WEA14311.1"/>
    <property type="molecule type" value="Genomic_DNA"/>
</dbReference>
<dbReference type="EMBL" id="JARYTV010000005">
    <property type="protein sequence ID" value="MDH7960149.1"/>
    <property type="molecule type" value="Genomic_DNA"/>
</dbReference>
<dbReference type="PATRIC" id="fig|1363.32.peg.35"/>
<accession>A0A098CM67</accession>